<dbReference type="InterPro" id="IPR036296">
    <property type="entry name" value="SKP1-like_dim_sf"/>
</dbReference>
<evidence type="ECO:0000256" key="4">
    <source>
        <dbReference type="PIRNR" id="PIRNR028729"/>
    </source>
</evidence>
<dbReference type="Pfam" id="PF01466">
    <property type="entry name" value="Skp1"/>
    <property type="match status" value="1"/>
</dbReference>
<keyword evidence="3 4" id="KW-0833">Ubl conjugation pathway</keyword>
<dbReference type="InterPro" id="IPR016897">
    <property type="entry name" value="SKP1"/>
</dbReference>
<comment type="pathway">
    <text evidence="1 4">Protein modification; protein ubiquitination.</text>
</comment>
<dbReference type="GO" id="GO:0005737">
    <property type="term" value="C:cytoplasm"/>
    <property type="evidence" value="ECO:0000318"/>
    <property type="project" value="GO_Central"/>
</dbReference>
<dbReference type="Gene3D" id="3.30.710.10">
    <property type="entry name" value="Potassium Channel Kv1.1, Chain A"/>
    <property type="match status" value="1"/>
</dbReference>
<proteinExistence type="inferred from homology"/>
<evidence type="ECO:0000256" key="3">
    <source>
        <dbReference type="ARBA" id="ARBA00022786"/>
    </source>
</evidence>
<dbReference type="STRING" id="4565.A0A3B6NHF6"/>
<dbReference type="PaxDb" id="4565-Traes_6AS_8B79232AB.1"/>
<dbReference type="EnsemblPlants" id="TraesCS6A02G016900.1">
    <property type="protein sequence ID" value="TraesCS6A02G016900.1"/>
    <property type="gene ID" value="TraesCS6A02G016900"/>
</dbReference>
<dbReference type="Gramene" id="TraesCS6A02G016900.1">
    <property type="protein sequence ID" value="TraesCS6A02G016900.1"/>
    <property type="gene ID" value="TraesCS6A02G016900"/>
</dbReference>
<dbReference type="InterPro" id="IPR001232">
    <property type="entry name" value="SKP1-like"/>
</dbReference>
<dbReference type="SUPFAM" id="SSF81382">
    <property type="entry name" value="Skp1 dimerisation domain-like"/>
    <property type="match status" value="1"/>
</dbReference>
<dbReference type="GeneID" id="123129947"/>
<dbReference type="Proteomes" id="UP000019116">
    <property type="component" value="Chromosome 6A"/>
</dbReference>
<dbReference type="SUPFAM" id="SSF54695">
    <property type="entry name" value="POZ domain"/>
    <property type="match status" value="1"/>
</dbReference>
<dbReference type="GO" id="GO:0005634">
    <property type="term" value="C:nucleus"/>
    <property type="evidence" value="ECO:0000318"/>
    <property type="project" value="GO_Central"/>
</dbReference>
<comment type="function">
    <text evidence="4">Involved in ubiquitination and subsequent proteasomal degradation of target proteins. Together with CUL1, RBX1 and a F-box protein, it forms a SCF E3 ubiquitin ligase complex. The functional specificity of this complex depends on the type of F-box protein. In the SCF complex, it serves as an adapter that links the F-box protein to CUL1.</text>
</comment>
<dbReference type="InterPro" id="IPR016072">
    <property type="entry name" value="Skp1_comp_dimer"/>
</dbReference>
<organism evidence="7">
    <name type="scientific">Triticum aestivum</name>
    <name type="common">Wheat</name>
    <dbReference type="NCBI Taxonomy" id="4565"/>
    <lineage>
        <taxon>Eukaryota</taxon>
        <taxon>Viridiplantae</taxon>
        <taxon>Streptophyta</taxon>
        <taxon>Embryophyta</taxon>
        <taxon>Tracheophyta</taxon>
        <taxon>Spermatophyta</taxon>
        <taxon>Magnoliopsida</taxon>
        <taxon>Liliopsida</taxon>
        <taxon>Poales</taxon>
        <taxon>Poaceae</taxon>
        <taxon>BOP clade</taxon>
        <taxon>Pooideae</taxon>
        <taxon>Triticodae</taxon>
        <taxon>Triticeae</taxon>
        <taxon>Triticinae</taxon>
        <taxon>Triticum</taxon>
    </lineage>
</organism>
<dbReference type="GO" id="GO:0097602">
    <property type="term" value="F:cullin family protein binding"/>
    <property type="evidence" value="ECO:0000318"/>
    <property type="project" value="GO_Central"/>
</dbReference>
<dbReference type="Gramene" id="TraesLAC6A03G03195020.1">
    <property type="protein sequence ID" value="TraesLAC6A03G03195020.1"/>
    <property type="gene ID" value="TraesLAC6A03G03195020"/>
</dbReference>
<protein>
    <recommendedName>
        <fullName evidence="4">SKP1-like protein</fullName>
    </recommendedName>
</protein>
<comment type="similarity">
    <text evidence="2 4">Belongs to the SKP1 family.</text>
</comment>
<dbReference type="PIRSF" id="PIRSF028729">
    <property type="entry name" value="E3_ubiquit_lig_SCF_Skp"/>
    <property type="match status" value="1"/>
</dbReference>
<dbReference type="UniPathway" id="UPA00143"/>
<dbReference type="KEGG" id="taes:123129947"/>
<dbReference type="GO" id="GO:0009867">
    <property type="term" value="P:jasmonic acid mediated signaling pathway"/>
    <property type="evidence" value="ECO:0007669"/>
    <property type="project" value="UniProtKB-ARBA"/>
</dbReference>
<dbReference type="InterPro" id="IPR016073">
    <property type="entry name" value="Skp1_comp_POZ"/>
</dbReference>
<dbReference type="SMR" id="A0A3B6NHF6"/>
<dbReference type="RefSeq" id="XP_044405840.1">
    <property type="nucleotide sequence ID" value="XM_044549905.1"/>
</dbReference>
<name>A0A3B6NHF6_WHEAT</name>
<dbReference type="InterPro" id="IPR011333">
    <property type="entry name" value="SKP1/BTB/POZ_sf"/>
</dbReference>
<dbReference type="Gramene" id="TraesKAR6A01G0008590.1">
    <property type="protein sequence ID" value="cds.TraesKAR6A01G0008590.1"/>
    <property type="gene ID" value="TraesKAR6A01G0008590"/>
</dbReference>
<evidence type="ECO:0000259" key="6">
    <source>
        <dbReference type="Pfam" id="PF03931"/>
    </source>
</evidence>
<reference evidence="7" key="2">
    <citation type="submission" date="2018-10" db="UniProtKB">
        <authorList>
            <consortium name="EnsemblPlants"/>
        </authorList>
    </citation>
    <scope>IDENTIFICATION</scope>
</reference>
<evidence type="ECO:0000256" key="1">
    <source>
        <dbReference type="ARBA" id="ARBA00004906"/>
    </source>
</evidence>
<comment type="subunit">
    <text evidence="4">Part of a SCF (SKP1-cullin-F-box) protein ligase complex.</text>
</comment>
<gene>
    <name evidence="7" type="primary">LOC123129947</name>
</gene>
<dbReference type="Gramene" id="TraesCS6A03G0037100.1">
    <property type="protein sequence ID" value="TraesCS6A03G0037100.1.CDS"/>
    <property type="gene ID" value="TraesCS6A03G0037100"/>
</dbReference>
<dbReference type="GO" id="GO:0016567">
    <property type="term" value="P:protein ubiquitination"/>
    <property type="evidence" value="ECO:0007669"/>
    <property type="project" value="UniProtKB-UniRule"/>
</dbReference>
<dbReference type="GO" id="GO:0031146">
    <property type="term" value="P:SCF-dependent proteasomal ubiquitin-dependent protein catabolic process"/>
    <property type="evidence" value="ECO:0000318"/>
    <property type="project" value="GO_Central"/>
</dbReference>
<dbReference type="Pfam" id="PF03931">
    <property type="entry name" value="Skp1_POZ"/>
    <property type="match status" value="1"/>
</dbReference>
<dbReference type="AlphaFoldDB" id="A0A3B6NHF6"/>
<dbReference type="Gramene" id="TraesWEE_scaffold_044980_01G000300.1">
    <property type="protein sequence ID" value="TraesWEE_scaffold_044980_01G000300.1"/>
    <property type="gene ID" value="TraesWEE_scaffold_044980_01G000300"/>
</dbReference>
<dbReference type="OMA" id="CTDKRIS"/>
<feature type="domain" description="SKP1 component dimerisation" evidence="5">
    <location>
        <begin position="126"/>
        <end position="176"/>
    </location>
</feature>
<dbReference type="CDD" id="cd18322">
    <property type="entry name" value="BTB_POZ_SKP1"/>
    <property type="match status" value="1"/>
</dbReference>
<evidence type="ECO:0000313" key="8">
    <source>
        <dbReference type="Proteomes" id="UP000019116"/>
    </source>
</evidence>
<evidence type="ECO:0000259" key="5">
    <source>
        <dbReference type="Pfam" id="PF01466"/>
    </source>
</evidence>
<feature type="domain" description="SKP1 component POZ" evidence="6">
    <location>
        <begin position="10"/>
        <end position="69"/>
    </location>
</feature>
<evidence type="ECO:0000256" key="2">
    <source>
        <dbReference type="ARBA" id="ARBA00009993"/>
    </source>
</evidence>
<dbReference type="PANTHER" id="PTHR11165">
    <property type="entry name" value="SKP1"/>
    <property type="match status" value="1"/>
</dbReference>
<accession>A0A3B6NHF6</accession>
<reference evidence="7" key="1">
    <citation type="submission" date="2018-08" db="EMBL/GenBank/DDBJ databases">
        <authorList>
            <person name="Rossello M."/>
        </authorList>
    </citation>
    <scope>NUCLEOTIDE SEQUENCE [LARGE SCALE GENOMIC DNA]</scope>
    <source>
        <strain evidence="7">cv. Chinese Spring</strain>
    </source>
</reference>
<sequence length="178" mass="19907">METAEAGEKKMIMLKSSDGMEFEVEEAVAMESQTIRHLIEDDCVDKGILIPNINSKILSKVIEYCNKHVPTMPGVVATRATGAAASDIVAPAALAEDLKIWDAEFIKVNRATRFDLIQAASYLNIKGLLDLTSQITAETISGHTLEEIRGFLSIKNDYYLPEEEEEETIRRENQWAFQ</sequence>
<dbReference type="Gramene" id="TraesMAC6A03G03237920.1">
    <property type="protein sequence ID" value="TraesMAC6A03G03237920.1"/>
    <property type="gene ID" value="TraesMAC6A03G03237920"/>
</dbReference>
<dbReference type="SMART" id="SM00512">
    <property type="entry name" value="Skp1"/>
    <property type="match status" value="1"/>
</dbReference>
<keyword evidence="8" id="KW-1185">Reference proteome</keyword>
<evidence type="ECO:0000313" key="7">
    <source>
        <dbReference type="EnsemblPlants" id="TraesCS6A02G016900.1"/>
    </source>
</evidence>